<dbReference type="Gene3D" id="3.90.640.10">
    <property type="entry name" value="Actin, Chain A, domain 4"/>
    <property type="match status" value="1"/>
</dbReference>
<evidence type="ECO:0000256" key="2">
    <source>
        <dbReference type="SAM" id="MobiDB-lite"/>
    </source>
</evidence>
<sequence length="671" mass="74460">MPRGIPNAKRDDTGIKYTTFHVPLATNPKHLGTSYLKSEGQTIWFRNSQKKTKDEVPQETRRGSHVLVIHLGSRFSRIGRASDVSPVTVPTVIARRSKNPVPPLSFVEGVSRPRSNKTNLRSNDSSNDKDEYEVSVSSDDPFDEKIAAITTSLRDRMRFYKLRVTSNAANIASTFNEPFKPEIIAEHNDPYRVDWIDSSIDGDVLALRLANPQASNFLVRWPIYGSNFNTRDYSSFQVLLSDVETIIRYTLKDELGIESKDYLNYSVVLIIPDFYDRYYVKALVSLFLVSMGFKQLCAQQESLAATYGAGISSACVVDIGAKTTSIACVDEGLVIADSRMSLNLGGDDITEFLYVLLERISFPYKDINLVRSYDWNVMEDLKARLCTLLEVDVALNLYDFVVRKPDSPAEKYGLRAYDEVILAPMVIFEPRVIEFDRKIGVRDLHPDVTEEILEHPGDHVTSAMVISTQHLLPGPDSAPYADQKVENASSHSPTAGTSNPIVENSTSVEIPPEVVESELEDNKPLVAPQASPSKSASETAQTYSGGYDIDVCFEASKLPLDVAIFNSARASGGDEKIRKYLQAVLVIGGTARISGMGHALESRLQAIATPLVQNMEKVQIIPSPKDVDPRVLSWKGGAVLGKMDGASELWVTQQDWDVLGMRGLKERCFFL</sequence>
<organism evidence="3 4">
    <name type="scientific">Rhodocollybia butyracea</name>
    <dbReference type="NCBI Taxonomy" id="206335"/>
    <lineage>
        <taxon>Eukaryota</taxon>
        <taxon>Fungi</taxon>
        <taxon>Dikarya</taxon>
        <taxon>Basidiomycota</taxon>
        <taxon>Agaricomycotina</taxon>
        <taxon>Agaricomycetes</taxon>
        <taxon>Agaricomycetidae</taxon>
        <taxon>Agaricales</taxon>
        <taxon>Marasmiineae</taxon>
        <taxon>Omphalotaceae</taxon>
        <taxon>Rhodocollybia</taxon>
    </lineage>
</organism>
<dbReference type="InterPro" id="IPR004000">
    <property type="entry name" value="Actin"/>
</dbReference>
<name>A0A9P5PY41_9AGAR</name>
<feature type="compositionally biased region" description="Polar residues" evidence="2">
    <location>
        <begin position="530"/>
        <end position="540"/>
    </location>
</feature>
<comment type="similarity">
    <text evidence="1">Belongs to the actin family.</text>
</comment>
<dbReference type="Proteomes" id="UP000772434">
    <property type="component" value="Unassembled WGS sequence"/>
</dbReference>
<protein>
    <recommendedName>
        <fullName evidence="5">Actin-related protein 8</fullName>
    </recommendedName>
</protein>
<dbReference type="SMART" id="SM00268">
    <property type="entry name" value="ACTIN"/>
    <property type="match status" value="1"/>
</dbReference>
<evidence type="ECO:0000256" key="1">
    <source>
        <dbReference type="RuleBase" id="RU000487"/>
    </source>
</evidence>
<feature type="region of interest" description="Disordered" evidence="2">
    <location>
        <begin position="476"/>
        <end position="540"/>
    </location>
</feature>
<dbReference type="PANTHER" id="PTHR11937">
    <property type="entry name" value="ACTIN"/>
    <property type="match status" value="1"/>
</dbReference>
<dbReference type="OrthoDB" id="5572108at2759"/>
<keyword evidence="4" id="KW-1185">Reference proteome</keyword>
<feature type="compositionally biased region" description="Polar residues" evidence="2">
    <location>
        <begin position="486"/>
        <end position="504"/>
    </location>
</feature>
<reference evidence="3" key="1">
    <citation type="submission" date="2020-11" db="EMBL/GenBank/DDBJ databases">
        <authorList>
            <consortium name="DOE Joint Genome Institute"/>
            <person name="Ahrendt S."/>
            <person name="Riley R."/>
            <person name="Andreopoulos W."/>
            <person name="Labutti K."/>
            <person name="Pangilinan J."/>
            <person name="Ruiz-Duenas F.J."/>
            <person name="Barrasa J.M."/>
            <person name="Sanchez-Garcia M."/>
            <person name="Camarero S."/>
            <person name="Miyauchi S."/>
            <person name="Serrano A."/>
            <person name="Linde D."/>
            <person name="Babiker R."/>
            <person name="Drula E."/>
            <person name="Ayuso-Fernandez I."/>
            <person name="Pacheco R."/>
            <person name="Padilla G."/>
            <person name="Ferreira P."/>
            <person name="Barriuso J."/>
            <person name="Kellner H."/>
            <person name="Castanera R."/>
            <person name="Alfaro M."/>
            <person name="Ramirez L."/>
            <person name="Pisabarro A.G."/>
            <person name="Kuo A."/>
            <person name="Tritt A."/>
            <person name="Lipzen A."/>
            <person name="He G."/>
            <person name="Yan M."/>
            <person name="Ng V."/>
            <person name="Cullen D."/>
            <person name="Martin F."/>
            <person name="Rosso M.-N."/>
            <person name="Henrissat B."/>
            <person name="Hibbett D."/>
            <person name="Martinez A.T."/>
            <person name="Grigoriev I.V."/>
        </authorList>
    </citation>
    <scope>NUCLEOTIDE SEQUENCE</scope>
    <source>
        <strain evidence="3">AH 40177</strain>
    </source>
</reference>
<accession>A0A9P5PY41</accession>
<dbReference type="InterPro" id="IPR043129">
    <property type="entry name" value="ATPase_NBD"/>
</dbReference>
<evidence type="ECO:0000313" key="3">
    <source>
        <dbReference type="EMBL" id="KAF9071531.1"/>
    </source>
</evidence>
<feature type="compositionally biased region" description="Low complexity" evidence="2">
    <location>
        <begin position="505"/>
        <end position="514"/>
    </location>
</feature>
<dbReference type="SUPFAM" id="SSF53067">
    <property type="entry name" value="Actin-like ATPase domain"/>
    <property type="match status" value="2"/>
</dbReference>
<dbReference type="Gene3D" id="3.30.420.40">
    <property type="match status" value="2"/>
</dbReference>
<dbReference type="AlphaFoldDB" id="A0A9P5PY41"/>
<dbReference type="Pfam" id="PF00022">
    <property type="entry name" value="Actin"/>
    <property type="match status" value="2"/>
</dbReference>
<gene>
    <name evidence="3" type="ORF">BDP27DRAFT_1218985</name>
</gene>
<evidence type="ECO:0000313" key="4">
    <source>
        <dbReference type="Proteomes" id="UP000772434"/>
    </source>
</evidence>
<dbReference type="EMBL" id="JADNRY010000031">
    <property type="protein sequence ID" value="KAF9071531.1"/>
    <property type="molecule type" value="Genomic_DNA"/>
</dbReference>
<proteinExistence type="inferred from homology"/>
<dbReference type="CDD" id="cd10206">
    <property type="entry name" value="ASKHA_NBD_Arp8-like"/>
    <property type="match status" value="1"/>
</dbReference>
<comment type="caution">
    <text evidence="3">The sequence shown here is derived from an EMBL/GenBank/DDBJ whole genome shotgun (WGS) entry which is preliminary data.</text>
</comment>
<feature type="compositionally biased region" description="Polar residues" evidence="2">
    <location>
        <begin position="116"/>
        <end position="125"/>
    </location>
</feature>
<evidence type="ECO:0008006" key="5">
    <source>
        <dbReference type="Google" id="ProtNLM"/>
    </source>
</evidence>
<feature type="region of interest" description="Disordered" evidence="2">
    <location>
        <begin position="103"/>
        <end position="136"/>
    </location>
</feature>